<dbReference type="InterPro" id="IPR011990">
    <property type="entry name" value="TPR-like_helical_dom_sf"/>
</dbReference>
<dbReference type="Gene3D" id="1.25.40.10">
    <property type="entry name" value="Tetratricopeptide repeat domain"/>
    <property type="match status" value="3"/>
</dbReference>
<evidence type="ECO:0000313" key="2">
    <source>
        <dbReference type="EMBL" id="RDW64366.1"/>
    </source>
</evidence>
<proteinExistence type="predicted"/>
<dbReference type="PANTHER" id="PTHR46082:SF6">
    <property type="entry name" value="AAA+ ATPASE DOMAIN-CONTAINING PROTEIN-RELATED"/>
    <property type="match status" value="1"/>
</dbReference>
<dbReference type="Pfam" id="PF13374">
    <property type="entry name" value="TPR_10"/>
    <property type="match status" value="2"/>
</dbReference>
<dbReference type="STRING" id="1810919.A0A3D8QRB7"/>
<feature type="region of interest" description="Disordered" evidence="1">
    <location>
        <begin position="577"/>
        <end position="597"/>
    </location>
</feature>
<dbReference type="Proteomes" id="UP000256690">
    <property type="component" value="Unassembled WGS sequence"/>
</dbReference>
<protein>
    <submittedName>
        <fullName evidence="2">Uncharacterized protein</fullName>
    </submittedName>
</protein>
<dbReference type="AlphaFoldDB" id="A0A3D8QRB7"/>
<dbReference type="EMBL" id="PVWQ01000014">
    <property type="protein sequence ID" value="RDW64366.1"/>
    <property type="molecule type" value="Genomic_DNA"/>
</dbReference>
<evidence type="ECO:0000313" key="3">
    <source>
        <dbReference type="Proteomes" id="UP000256690"/>
    </source>
</evidence>
<organism evidence="2 3">
    <name type="scientific">Aspergillus mulundensis</name>
    <dbReference type="NCBI Taxonomy" id="1810919"/>
    <lineage>
        <taxon>Eukaryota</taxon>
        <taxon>Fungi</taxon>
        <taxon>Dikarya</taxon>
        <taxon>Ascomycota</taxon>
        <taxon>Pezizomycotina</taxon>
        <taxon>Eurotiomycetes</taxon>
        <taxon>Eurotiomycetidae</taxon>
        <taxon>Eurotiales</taxon>
        <taxon>Aspergillaceae</taxon>
        <taxon>Aspergillus</taxon>
        <taxon>Aspergillus subgen. Nidulantes</taxon>
    </lineage>
</organism>
<dbReference type="SUPFAM" id="SSF48452">
    <property type="entry name" value="TPR-like"/>
    <property type="match status" value="4"/>
</dbReference>
<name>A0A3D8QRB7_9EURO</name>
<dbReference type="InterPro" id="IPR053137">
    <property type="entry name" value="NLR-like"/>
</dbReference>
<sequence>MTWLVSFKQIQRLNELSIEYLYFISCLALARVPLSLLPSAESNVKQQSALGVLKAYHLITENRDTETQFFNLHRLVYLATRNWLRVHGMLDDWVEKAARQLSAVMPMEFSTDRDIERSYLPHAQRILEDGPFRARTLDREQLAWKVAICSHYEGRYRESESLIREVLEAREARLGLDNYDTIYCLSWLAQSMVCQRKWESAERLTLKALEWAQRTGLDDSYLQTLYLSLANIYQSQGIFAKAQKITKSVVTRSEQTYGENGYDTLASMESLAHIYTSEGQYIQAEQIVNVVLQRLTTTFGVTDARTARAKGLLASIYENQHRWEEAEELRGQHIAALEAALNPHHPDIFQARSQLARLWAAQGKMNEAEEMLTGLSDQAQRIFGLQHPTTMDTTSDLARLYIRQKRFDEAEVLLEEIFHYHHSVQGDEDQETLQTMDWLADTKEAQNKLEEAESLRVELVRISRSKLGPDNLRALVRMNDLAVLYMRQGRDEEAESLQIEVLDAERRLLPEGDRRVVIGMWNLALIWRKMGKFAQSIELLEECMRLRSKTLGPDHPDTLSAEKELEYVRIEMEMKGGAAQTVQEDDASGEDHEMDIG</sequence>
<comment type="caution">
    <text evidence="2">The sequence shown here is derived from an EMBL/GenBank/DDBJ whole genome shotgun (WGS) entry which is preliminary data.</text>
</comment>
<dbReference type="PANTHER" id="PTHR46082">
    <property type="entry name" value="ATP/GTP-BINDING PROTEIN-RELATED"/>
    <property type="match status" value="1"/>
</dbReference>
<dbReference type="GeneID" id="38120147"/>
<dbReference type="RefSeq" id="XP_026599525.1">
    <property type="nucleotide sequence ID" value="XM_026751793.1"/>
</dbReference>
<dbReference type="Pfam" id="PF13424">
    <property type="entry name" value="TPR_12"/>
    <property type="match status" value="3"/>
</dbReference>
<gene>
    <name evidence="2" type="ORF">DSM5745_09777</name>
</gene>
<reference evidence="2 3" key="1">
    <citation type="journal article" date="2018" name="IMA Fungus">
        <title>IMA Genome-F 9: Draft genome sequence of Annulohypoxylon stygium, Aspergillus mulundensis, Berkeleyomyces basicola (syn. Thielaviopsis basicola), Ceratocystis smalleyi, two Cercospora beticola strains, Coleophoma cylindrospora, Fusarium fracticaudum, Phialophora cf. hyalina, and Morchella septimelata.</title>
        <authorList>
            <person name="Wingfield B.D."/>
            <person name="Bills G.F."/>
            <person name="Dong Y."/>
            <person name="Huang W."/>
            <person name="Nel W.J."/>
            <person name="Swalarsk-Parry B.S."/>
            <person name="Vaghefi N."/>
            <person name="Wilken P.M."/>
            <person name="An Z."/>
            <person name="de Beer Z.W."/>
            <person name="De Vos L."/>
            <person name="Chen L."/>
            <person name="Duong T.A."/>
            <person name="Gao Y."/>
            <person name="Hammerbacher A."/>
            <person name="Kikkert J.R."/>
            <person name="Li Y."/>
            <person name="Li H."/>
            <person name="Li K."/>
            <person name="Li Q."/>
            <person name="Liu X."/>
            <person name="Ma X."/>
            <person name="Naidoo K."/>
            <person name="Pethybridge S.J."/>
            <person name="Sun J."/>
            <person name="Steenkamp E.T."/>
            <person name="van der Nest M.A."/>
            <person name="van Wyk S."/>
            <person name="Wingfield M.J."/>
            <person name="Xiong C."/>
            <person name="Yue Q."/>
            <person name="Zhang X."/>
        </authorList>
    </citation>
    <scope>NUCLEOTIDE SEQUENCE [LARGE SCALE GENOMIC DNA]</scope>
    <source>
        <strain evidence="2 3">DSM 5745</strain>
    </source>
</reference>
<accession>A0A3D8QRB7</accession>
<dbReference type="OrthoDB" id="1658288at2759"/>
<keyword evidence="3" id="KW-1185">Reference proteome</keyword>
<evidence type="ECO:0000256" key="1">
    <source>
        <dbReference type="SAM" id="MobiDB-lite"/>
    </source>
</evidence>